<sequence length="197" mass="23500">MKIRKKIGIFGGLFDPPHIGHLILGQWVLEEFNLNRIIFIPAFKPPHKDIYSPFKHRYKMIEISIRDNKRFFLSDIERYIRGKTYTYKVLQFLKKSNPLYSESDLYLIIGADQWNEIEHWKKPDTIFRYAQVVVLPRPNYNIKDNSPFYKKIMLSNAPLIDISSTMVRERIKAGLSIDYLVIPEVQDYIKREKLYIT</sequence>
<evidence type="ECO:0000256" key="1">
    <source>
        <dbReference type="ARBA" id="ARBA00002324"/>
    </source>
</evidence>
<evidence type="ECO:0000256" key="6">
    <source>
        <dbReference type="ARBA" id="ARBA00022741"/>
    </source>
</evidence>
<comment type="pathway">
    <text evidence="2 10">Cofactor biosynthesis; NAD(+) biosynthesis; deamido-NAD(+) from nicotinate D-ribonucleotide: step 1/1.</text>
</comment>
<evidence type="ECO:0000256" key="10">
    <source>
        <dbReference type="HAMAP-Rule" id="MF_00244"/>
    </source>
</evidence>
<dbReference type="PANTHER" id="PTHR39321:SF3">
    <property type="entry name" value="PHOSPHOPANTETHEINE ADENYLYLTRANSFERASE"/>
    <property type="match status" value="1"/>
</dbReference>
<dbReference type="NCBIfam" id="NF000840">
    <property type="entry name" value="PRK00071.1-3"/>
    <property type="match status" value="1"/>
</dbReference>
<comment type="caution">
    <text evidence="12">The sequence shown here is derived from an EMBL/GenBank/DDBJ whole genome shotgun (WGS) entry which is preliminary data.</text>
</comment>
<reference evidence="12" key="1">
    <citation type="journal article" date="2020" name="mSystems">
        <title>Genome- and Community-Level Interaction Insights into Carbon Utilization and Element Cycling Functions of Hydrothermarchaeota in Hydrothermal Sediment.</title>
        <authorList>
            <person name="Zhou Z."/>
            <person name="Liu Y."/>
            <person name="Xu W."/>
            <person name="Pan J."/>
            <person name="Luo Z.H."/>
            <person name="Li M."/>
        </authorList>
    </citation>
    <scope>NUCLEOTIDE SEQUENCE [LARGE SCALE GENOMIC DNA]</scope>
    <source>
        <strain evidence="12">SpSt-961</strain>
    </source>
</reference>
<dbReference type="Pfam" id="PF01467">
    <property type="entry name" value="CTP_transf_like"/>
    <property type="match status" value="1"/>
</dbReference>
<keyword evidence="8 10" id="KW-0520">NAD</keyword>
<dbReference type="Gene3D" id="3.40.50.620">
    <property type="entry name" value="HUPs"/>
    <property type="match status" value="1"/>
</dbReference>
<keyword evidence="6 10" id="KW-0547">Nucleotide-binding</keyword>
<keyword evidence="4 10" id="KW-0808">Transferase</keyword>
<dbReference type="InterPro" id="IPR004821">
    <property type="entry name" value="Cyt_trans-like"/>
</dbReference>
<evidence type="ECO:0000256" key="8">
    <source>
        <dbReference type="ARBA" id="ARBA00023027"/>
    </source>
</evidence>
<dbReference type="UniPathway" id="UPA00253">
    <property type="reaction ID" value="UER00332"/>
</dbReference>
<evidence type="ECO:0000256" key="5">
    <source>
        <dbReference type="ARBA" id="ARBA00022695"/>
    </source>
</evidence>
<dbReference type="CDD" id="cd02165">
    <property type="entry name" value="NMNAT"/>
    <property type="match status" value="1"/>
</dbReference>
<dbReference type="GO" id="GO:0005524">
    <property type="term" value="F:ATP binding"/>
    <property type="evidence" value="ECO:0007669"/>
    <property type="project" value="UniProtKB-KW"/>
</dbReference>
<dbReference type="PANTHER" id="PTHR39321">
    <property type="entry name" value="NICOTINATE-NUCLEOTIDE ADENYLYLTRANSFERASE-RELATED"/>
    <property type="match status" value="1"/>
</dbReference>
<keyword evidence="7 10" id="KW-0067">ATP-binding</keyword>
<dbReference type="SUPFAM" id="SSF52374">
    <property type="entry name" value="Nucleotidylyl transferase"/>
    <property type="match status" value="1"/>
</dbReference>
<keyword evidence="3 10" id="KW-0662">Pyridine nucleotide biosynthesis</keyword>
<name>A0A7V3RH02_UNCW3</name>
<evidence type="ECO:0000256" key="7">
    <source>
        <dbReference type="ARBA" id="ARBA00022840"/>
    </source>
</evidence>
<dbReference type="EMBL" id="DTOZ01000082">
    <property type="protein sequence ID" value="HGE78032.1"/>
    <property type="molecule type" value="Genomic_DNA"/>
</dbReference>
<dbReference type="HAMAP" id="MF_00244">
    <property type="entry name" value="NaMN_adenylyltr"/>
    <property type="match status" value="1"/>
</dbReference>
<comment type="similarity">
    <text evidence="10">Belongs to the NadD family.</text>
</comment>
<evidence type="ECO:0000313" key="12">
    <source>
        <dbReference type="EMBL" id="HGE78032.1"/>
    </source>
</evidence>
<dbReference type="InterPro" id="IPR005248">
    <property type="entry name" value="NadD/NMNAT"/>
</dbReference>
<evidence type="ECO:0000256" key="9">
    <source>
        <dbReference type="ARBA" id="ARBA00048721"/>
    </source>
</evidence>
<gene>
    <name evidence="10 12" type="primary">nadD</name>
    <name evidence="12" type="ORF">ENX68_03410</name>
</gene>
<dbReference type="NCBIfam" id="TIGR00125">
    <property type="entry name" value="cyt_tran_rel"/>
    <property type="match status" value="1"/>
</dbReference>
<organism evidence="12">
    <name type="scientific">candidate division WOR-3 bacterium</name>
    <dbReference type="NCBI Taxonomy" id="2052148"/>
    <lineage>
        <taxon>Bacteria</taxon>
        <taxon>Bacteria division WOR-3</taxon>
    </lineage>
</organism>
<keyword evidence="5 10" id="KW-0548">Nucleotidyltransferase</keyword>
<evidence type="ECO:0000256" key="3">
    <source>
        <dbReference type="ARBA" id="ARBA00022642"/>
    </source>
</evidence>
<evidence type="ECO:0000259" key="11">
    <source>
        <dbReference type="Pfam" id="PF01467"/>
    </source>
</evidence>
<evidence type="ECO:0000256" key="2">
    <source>
        <dbReference type="ARBA" id="ARBA00005019"/>
    </source>
</evidence>
<comment type="catalytic activity">
    <reaction evidence="9 10">
        <text>nicotinate beta-D-ribonucleotide + ATP + H(+) = deamido-NAD(+) + diphosphate</text>
        <dbReference type="Rhea" id="RHEA:22860"/>
        <dbReference type="ChEBI" id="CHEBI:15378"/>
        <dbReference type="ChEBI" id="CHEBI:30616"/>
        <dbReference type="ChEBI" id="CHEBI:33019"/>
        <dbReference type="ChEBI" id="CHEBI:57502"/>
        <dbReference type="ChEBI" id="CHEBI:58437"/>
        <dbReference type="EC" id="2.7.7.18"/>
    </reaction>
</comment>
<dbReference type="InterPro" id="IPR014729">
    <property type="entry name" value="Rossmann-like_a/b/a_fold"/>
</dbReference>
<dbReference type="AlphaFoldDB" id="A0A7V3RH02"/>
<comment type="function">
    <text evidence="1 10">Catalyzes the reversible adenylation of nicotinate mononucleotide (NaMN) to nicotinic acid adenine dinucleotide (NaAD).</text>
</comment>
<feature type="domain" description="Cytidyltransferase-like" evidence="11">
    <location>
        <begin position="9"/>
        <end position="170"/>
    </location>
</feature>
<dbReference type="GO" id="GO:0009435">
    <property type="term" value="P:NAD+ biosynthetic process"/>
    <property type="evidence" value="ECO:0007669"/>
    <property type="project" value="UniProtKB-UniRule"/>
</dbReference>
<dbReference type="EC" id="2.7.7.18" evidence="10"/>
<accession>A0A7V3RH02</accession>
<protein>
    <recommendedName>
        <fullName evidence="10">Probable nicotinate-nucleotide adenylyltransferase</fullName>
        <ecNumber evidence="10">2.7.7.18</ecNumber>
    </recommendedName>
    <alternativeName>
        <fullName evidence="10">Deamido-NAD(+) diphosphorylase</fullName>
    </alternativeName>
    <alternativeName>
        <fullName evidence="10">Deamido-NAD(+) pyrophosphorylase</fullName>
    </alternativeName>
    <alternativeName>
        <fullName evidence="10">Nicotinate mononucleotide adenylyltransferase</fullName>
        <shortName evidence="10">NaMN adenylyltransferase</shortName>
    </alternativeName>
</protein>
<dbReference type="NCBIfam" id="TIGR00482">
    <property type="entry name" value="nicotinate (nicotinamide) nucleotide adenylyltransferase"/>
    <property type="match status" value="1"/>
</dbReference>
<proteinExistence type="inferred from homology"/>
<evidence type="ECO:0000256" key="4">
    <source>
        <dbReference type="ARBA" id="ARBA00022679"/>
    </source>
</evidence>
<dbReference type="GO" id="GO:0004515">
    <property type="term" value="F:nicotinate-nucleotide adenylyltransferase activity"/>
    <property type="evidence" value="ECO:0007669"/>
    <property type="project" value="UniProtKB-UniRule"/>
</dbReference>